<keyword evidence="2" id="KW-1185">Reference proteome</keyword>
<dbReference type="SUPFAM" id="SSF88723">
    <property type="entry name" value="PIN domain-like"/>
    <property type="match status" value="1"/>
</dbReference>
<organism evidence="1 2">
    <name type="scientific">Lobosporangium transversale</name>
    <dbReference type="NCBI Taxonomy" id="64571"/>
    <lineage>
        <taxon>Eukaryota</taxon>
        <taxon>Fungi</taxon>
        <taxon>Fungi incertae sedis</taxon>
        <taxon>Mucoromycota</taxon>
        <taxon>Mortierellomycotina</taxon>
        <taxon>Mortierellomycetes</taxon>
        <taxon>Mortierellales</taxon>
        <taxon>Mortierellaceae</taxon>
        <taxon>Lobosporangium</taxon>
    </lineage>
</organism>
<dbReference type="OrthoDB" id="2449149at2759"/>
<reference evidence="1 2" key="1">
    <citation type="submission" date="2016-07" db="EMBL/GenBank/DDBJ databases">
        <title>Pervasive Adenine N6-methylation of Active Genes in Fungi.</title>
        <authorList>
            <consortium name="DOE Joint Genome Institute"/>
            <person name="Mondo S.J."/>
            <person name="Dannebaum R.O."/>
            <person name="Kuo R.C."/>
            <person name="Labutti K."/>
            <person name="Haridas S."/>
            <person name="Kuo A."/>
            <person name="Salamov A."/>
            <person name="Ahrendt S.R."/>
            <person name="Lipzen A."/>
            <person name="Sullivan W."/>
            <person name="Andreopoulos W.B."/>
            <person name="Clum A."/>
            <person name="Lindquist E."/>
            <person name="Daum C."/>
            <person name="Ramamoorthy G.K."/>
            <person name="Gryganskyi A."/>
            <person name="Culley D."/>
            <person name="Magnuson J.K."/>
            <person name="James T.Y."/>
            <person name="O'Malley M.A."/>
            <person name="Stajich J.E."/>
            <person name="Spatafora J.W."/>
            <person name="Visel A."/>
            <person name="Grigoriev I.V."/>
        </authorList>
    </citation>
    <scope>NUCLEOTIDE SEQUENCE [LARGE SCALE GENOMIC DNA]</scope>
    <source>
        <strain evidence="1 2">NRRL 3116</strain>
    </source>
</reference>
<sequence length="341" mass="38815">MGIKGLYSYLSRRGLPPKEIDVHELAAEPHSSFELDLLGTFHSDIHNIILRRFSRQSSFTACGHAMASIIRKIFGPLATVTIHIDGPRCEEKTRAYRDRDAKRTAADAKLDTLIANMETKSNEGKWESRSHMIAIKKNLRQLFTFSHNEKRELAAPFGRYNNYVICHCRNEADVCIAAKCTPTSIAVSGDSDLLIYPSIKRVLRPIPRRHHMFALYEKQEVLQALGFSRDSQLLVYGIISDNDYTPNIPTFGLATNAEIISALTDTDAEKLTVSYVREVHARSRRTPAEGQFDHSINVFFGRIQTQASQQPTAERFLHYHDRMRTAISARYQNKNNQPQPR</sequence>
<dbReference type="AlphaFoldDB" id="A0A1Y2GEW4"/>
<dbReference type="RefSeq" id="XP_021878222.1">
    <property type="nucleotide sequence ID" value="XM_022025249.1"/>
</dbReference>
<dbReference type="Proteomes" id="UP000193648">
    <property type="component" value="Unassembled WGS sequence"/>
</dbReference>
<dbReference type="InParanoid" id="A0A1Y2GEW4"/>
<gene>
    <name evidence="1" type="ORF">BCR41DRAFT_359755</name>
</gene>
<dbReference type="Gene3D" id="3.40.50.1010">
    <property type="entry name" value="5'-nuclease"/>
    <property type="match status" value="1"/>
</dbReference>
<comment type="caution">
    <text evidence="1">The sequence shown here is derived from an EMBL/GenBank/DDBJ whole genome shotgun (WGS) entry which is preliminary data.</text>
</comment>
<evidence type="ECO:0008006" key="3">
    <source>
        <dbReference type="Google" id="ProtNLM"/>
    </source>
</evidence>
<name>A0A1Y2GEW4_9FUNG</name>
<protein>
    <recommendedName>
        <fullName evidence="3">PIN domain-like protein</fullName>
    </recommendedName>
</protein>
<dbReference type="GeneID" id="33567093"/>
<evidence type="ECO:0000313" key="1">
    <source>
        <dbReference type="EMBL" id="ORZ07988.1"/>
    </source>
</evidence>
<proteinExistence type="predicted"/>
<evidence type="ECO:0000313" key="2">
    <source>
        <dbReference type="Proteomes" id="UP000193648"/>
    </source>
</evidence>
<accession>A0A1Y2GEW4</accession>
<dbReference type="InterPro" id="IPR029060">
    <property type="entry name" value="PIN-like_dom_sf"/>
</dbReference>
<dbReference type="EMBL" id="MCFF01000039">
    <property type="protein sequence ID" value="ORZ07988.1"/>
    <property type="molecule type" value="Genomic_DNA"/>
</dbReference>